<dbReference type="EMBL" id="QURL01000007">
    <property type="protein sequence ID" value="RFC62359.1"/>
    <property type="molecule type" value="Genomic_DNA"/>
</dbReference>
<protein>
    <submittedName>
        <fullName evidence="9">UbiH/UbiF family hydroxylase</fullName>
    </submittedName>
</protein>
<dbReference type="RefSeq" id="WP_116684300.1">
    <property type="nucleotide sequence ID" value="NZ_QURL01000007.1"/>
</dbReference>
<accession>A0A371WZF6</accession>
<reference evidence="9 10" key="1">
    <citation type="submission" date="2018-08" db="EMBL/GenBank/DDBJ databases">
        <title>Fulvimarina sp. 85, whole genome shotgun sequence.</title>
        <authorList>
            <person name="Tuo L."/>
        </authorList>
    </citation>
    <scope>NUCLEOTIDE SEQUENCE [LARGE SCALE GENOMIC DNA]</scope>
    <source>
        <strain evidence="9 10">85</strain>
    </source>
</reference>
<dbReference type="GO" id="GO:0016705">
    <property type="term" value="F:oxidoreductase activity, acting on paired donors, with incorporation or reduction of molecular oxygen"/>
    <property type="evidence" value="ECO:0007669"/>
    <property type="project" value="InterPro"/>
</dbReference>
<dbReference type="InterPro" id="IPR036188">
    <property type="entry name" value="FAD/NAD-bd_sf"/>
</dbReference>
<dbReference type="Proteomes" id="UP000264310">
    <property type="component" value="Unassembled WGS sequence"/>
</dbReference>
<evidence type="ECO:0000256" key="5">
    <source>
        <dbReference type="ARBA" id="ARBA00022827"/>
    </source>
</evidence>
<keyword evidence="5" id="KW-0274">FAD</keyword>
<evidence type="ECO:0000256" key="6">
    <source>
        <dbReference type="ARBA" id="ARBA00023002"/>
    </source>
</evidence>
<proteinExistence type="inferred from homology"/>
<feature type="domain" description="FAD-binding" evidence="8">
    <location>
        <begin position="5"/>
        <end position="330"/>
    </location>
</feature>
<dbReference type="InterPro" id="IPR051205">
    <property type="entry name" value="UbiH/COQ6_monooxygenase"/>
</dbReference>
<keyword evidence="6" id="KW-0560">Oxidoreductase</keyword>
<dbReference type="InterPro" id="IPR010971">
    <property type="entry name" value="UbiH/COQ6"/>
</dbReference>
<evidence type="ECO:0000256" key="4">
    <source>
        <dbReference type="ARBA" id="ARBA00022630"/>
    </source>
</evidence>
<dbReference type="Gene3D" id="3.50.50.60">
    <property type="entry name" value="FAD/NAD(P)-binding domain"/>
    <property type="match status" value="2"/>
</dbReference>
<keyword evidence="10" id="KW-1185">Reference proteome</keyword>
<organism evidence="9 10">
    <name type="scientific">Fulvimarina endophytica</name>
    <dbReference type="NCBI Taxonomy" id="2293836"/>
    <lineage>
        <taxon>Bacteria</taxon>
        <taxon>Pseudomonadati</taxon>
        <taxon>Pseudomonadota</taxon>
        <taxon>Alphaproteobacteria</taxon>
        <taxon>Hyphomicrobiales</taxon>
        <taxon>Aurantimonadaceae</taxon>
        <taxon>Fulvimarina</taxon>
    </lineage>
</organism>
<evidence type="ECO:0000256" key="2">
    <source>
        <dbReference type="ARBA" id="ARBA00004749"/>
    </source>
</evidence>
<dbReference type="Pfam" id="PF01494">
    <property type="entry name" value="FAD_binding_3"/>
    <property type="match status" value="1"/>
</dbReference>
<evidence type="ECO:0000256" key="3">
    <source>
        <dbReference type="ARBA" id="ARBA00005349"/>
    </source>
</evidence>
<dbReference type="InterPro" id="IPR002938">
    <property type="entry name" value="FAD-bd"/>
</dbReference>
<dbReference type="OrthoDB" id="9796623at2"/>
<sequence>MEKRDIAVIGGGLAGTATAIAMARMGFDTVLVAPAARPDQRTTALIGSSMTFLDRIGIEGEVARKAEPLKVMRLIDDTGRLFRAPTVEFRASEIDLPAFGYNVLNKDLAEILDAATSREERLETRQMAATAFEADRDEAIVTLEDGTRIRAGLVIAADGRNSAMREAAGIKTRHWRYPQTALVLNIDHERAHDSVSTEFHTKTGPFTQVPMPGGSSAIVWVEEPDLAEIYVDVKPDRLERIIEEKMHSILGKVTLKTELQSFPLSGAAVDSLTGERIALVGEAAHVFPPIGAQGLNLGLRDCAVLCDCLEESRDDPGRRSTLLRFEAKRRGDVTSRTAGVDALNRSLLTGFLPVQIGRTAGLGIMAAASPLRRFAMREGVSPGAGLFGLPKSLQEWSRRQQALGDEV</sequence>
<dbReference type="PANTHER" id="PTHR43876:SF7">
    <property type="entry name" value="UBIQUINONE BIOSYNTHESIS MONOOXYGENASE COQ6, MITOCHONDRIAL"/>
    <property type="match status" value="1"/>
</dbReference>
<evidence type="ECO:0000313" key="10">
    <source>
        <dbReference type="Proteomes" id="UP000264310"/>
    </source>
</evidence>
<comment type="similarity">
    <text evidence="3">Belongs to the UbiH/COQ6 family.</text>
</comment>
<dbReference type="AlphaFoldDB" id="A0A371WZF6"/>
<dbReference type="PANTHER" id="PTHR43876">
    <property type="entry name" value="UBIQUINONE BIOSYNTHESIS MONOOXYGENASE COQ6, MITOCHONDRIAL"/>
    <property type="match status" value="1"/>
</dbReference>
<evidence type="ECO:0000256" key="7">
    <source>
        <dbReference type="ARBA" id="ARBA00023033"/>
    </source>
</evidence>
<dbReference type="GO" id="GO:0004497">
    <property type="term" value="F:monooxygenase activity"/>
    <property type="evidence" value="ECO:0007669"/>
    <property type="project" value="UniProtKB-KW"/>
</dbReference>
<dbReference type="NCBIfam" id="NF005691">
    <property type="entry name" value="PRK07494.1"/>
    <property type="match status" value="1"/>
</dbReference>
<dbReference type="GO" id="GO:0071949">
    <property type="term" value="F:FAD binding"/>
    <property type="evidence" value="ECO:0007669"/>
    <property type="project" value="InterPro"/>
</dbReference>
<comment type="cofactor">
    <cofactor evidence="1">
        <name>FAD</name>
        <dbReference type="ChEBI" id="CHEBI:57692"/>
    </cofactor>
</comment>
<dbReference type="GO" id="GO:0006744">
    <property type="term" value="P:ubiquinone biosynthetic process"/>
    <property type="evidence" value="ECO:0007669"/>
    <property type="project" value="UniProtKB-UniPathway"/>
</dbReference>
<comment type="pathway">
    <text evidence="2">Cofactor biosynthesis; ubiquinone biosynthesis.</text>
</comment>
<evidence type="ECO:0000313" key="9">
    <source>
        <dbReference type="EMBL" id="RFC62359.1"/>
    </source>
</evidence>
<keyword evidence="7" id="KW-0503">Monooxygenase</keyword>
<keyword evidence="4" id="KW-0285">Flavoprotein</keyword>
<dbReference type="PRINTS" id="PR00420">
    <property type="entry name" value="RNGMNOXGNASE"/>
</dbReference>
<dbReference type="UniPathway" id="UPA00232"/>
<evidence type="ECO:0000259" key="8">
    <source>
        <dbReference type="Pfam" id="PF01494"/>
    </source>
</evidence>
<gene>
    <name evidence="9" type="ORF">DYI37_16135</name>
</gene>
<dbReference type="SUPFAM" id="SSF51905">
    <property type="entry name" value="FAD/NAD(P)-binding domain"/>
    <property type="match status" value="1"/>
</dbReference>
<name>A0A371WZF6_9HYPH</name>
<dbReference type="NCBIfam" id="TIGR01988">
    <property type="entry name" value="Ubi-OHases"/>
    <property type="match status" value="1"/>
</dbReference>
<evidence type="ECO:0000256" key="1">
    <source>
        <dbReference type="ARBA" id="ARBA00001974"/>
    </source>
</evidence>
<comment type="caution">
    <text evidence="9">The sequence shown here is derived from an EMBL/GenBank/DDBJ whole genome shotgun (WGS) entry which is preliminary data.</text>
</comment>